<evidence type="ECO:0000256" key="14">
    <source>
        <dbReference type="RuleBase" id="RU004347"/>
    </source>
</evidence>
<sequence length="215" mass="23398">MSKLDKLDALLHTPEAAPGQTPHIYWHAGQVTAQARMGGVGRRAATVWLTGLSGAGKSTLACALEKMLVEAGRPAYVLDGDNLRHGLNRDLGFTPEDRQENIRRSAEVARLMNDAGLIVIAAFISPLRRDREQARAIIGADDFIETHISTPCGVCEERDPKGLYRKARAGLIPEFTGISAPYEAPEQPALTIDTGSMPLAQACELLFEHLAKRYI</sequence>
<evidence type="ECO:0000256" key="5">
    <source>
        <dbReference type="ARBA" id="ARBA00012121"/>
    </source>
</evidence>
<comment type="similarity">
    <text evidence="4 13 14">Belongs to the APS kinase family.</text>
</comment>
<protein>
    <recommendedName>
        <fullName evidence="5 13">Adenylyl-sulfate kinase</fullName>
        <ecNumber evidence="5 13">2.7.1.25</ecNumber>
    </recommendedName>
    <alternativeName>
        <fullName evidence="11 13">APS kinase</fullName>
    </alternativeName>
    <alternativeName>
        <fullName evidence="12 13">ATP adenosine-5'-phosphosulfate 3'-phosphotransferase</fullName>
    </alternativeName>
    <alternativeName>
        <fullName evidence="10 13">Adenosine-5'-phosphosulfate kinase</fullName>
    </alternativeName>
</protein>
<evidence type="ECO:0000256" key="2">
    <source>
        <dbReference type="ARBA" id="ARBA00002632"/>
    </source>
</evidence>
<feature type="domain" description="APS kinase" evidence="15">
    <location>
        <begin position="44"/>
        <end position="193"/>
    </location>
</feature>
<dbReference type="GO" id="GO:0000103">
    <property type="term" value="P:sulfate assimilation"/>
    <property type="evidence" value="ECO:0007669"/>
    <property type="project" value="UniProtKB-UniRule"/>
</dbReference>
<keyword evidence="17" id="KW-1185">Reference proteome</keyword>
<comment type="caution">
    <text evidence="16">The sequence shown here is derived from an EMBL/GenBank/DDBJ whole genome shotgun (WGS) entry which is preliminary data.</text>
</comment>
<accession>A0A7W2EEX5</accession>
<organism evidence="16 17">
    <name type="scientific">Rugamonas fusca</name>
    <dbReference type="NCBI Taxonomy" id="2758568"/>
    <lineage>
        <taxon>Bacteria</taxon>
        <taxon>Pseudomonadati</taxon>
        <taxon>Pseudomonadota</taxon>
        <taxon>Betaproteobacteria</taxon>
        <taxon>Burkholderiales</taxon>
        <taxon>Oxalobacteraceae</taxon>
        <taxon>Telluria group</taxon>
        <taxon>Rugamonas</taxon>
    </lineage>
</organism>
<dbReference type="Gene3D" id="3.40.50.300">
    <property type="entry name" value="P-loop containing nucleotide triphosphate hydrolases"/>
    <property type="match status" value="1"/>
</dbReference>
<keyword evidence="6 13" id="KW-0808">Transferase</keyword>
<keyword evidence="13" id="KW-0597">Phosphoprotein</keyword>
<dbReference type="HAMAP" id="MF_00065">
    <property type="entry name" value="Adenylyl_sulf_kinase"/>
    <property type="match status" value="1"/>
</dbReference>
<dbReference type="InterPro" id="IPR002891">
    <property type="entry name" value="APS"/>
</dbReference>
<dbReference type="PANTHER" id="PTHR11055:SF1">
    <property type="entry name" value="PAPS SYNTHETASE, ISOFORM D"/>
    <property type="match status" value="1"/>
</dbReference>
<evidence type="ECO:0000256" key="9">
    <source>
        <dbReference type="ARBA" id="ARBA00022840"/>
    </source>
</evidence>
<comment type="pathway">
    <text evidence="3 13 14">Sulfur metabolism; hydrogen sulfide biosynthesis; sulfite from sulfate: step 2/3.</text>
</comment>
<dbReference type="InterPro" id="IPR027417">
    <property type="entry name" value="P-loop_NTPase"/>
</dbReference>
<evidence type="ECO:0000256" key="12">
    <source>
        <dbReference type="ARBA" id="ARBA00031464"/>
    </source>
</evidence>
<evidence type="ECO:0000256" key="10">
    <source>
        <dbReference type="ARBA" id="ARBA00029724"/>
    </source>
</evidence>
<evidence type="ECO:0000256" key="7">
    <source>
        <dbReference type="ARBA" id="ARBA00022741"/>
    </source>
</evidence>
<evidence type="ECO:0000256" key="11">
    <source>
        <dbReference type="ARBA" id="ARBA00031393"/>
    </source>
</evidence>
<evidence type="ECO:0000259" key="15">
    <source>
        <dbReference type="Pfam" id="PF01583"/>
    </source>
</evidence>
<dbReference type="GO" id="GO:0005524">
    <property type="term" value="F:ATP binding"/>
    <property type="evidence" value="ECO:0007669"/>
    <property type="project" value="UniProtKB-UniRule"/>
</dbReference>
<feature type="binding site" evidence="13">
    <location>
        <begin position="51"/>
        <end position="58"/>
    </location>
    <ligand>
        <name>ATP</name>
        <dbReference type="ChEBI" id="CHEBI:30616"/>
    </ligand>
</feature>
<keyword evidence="9 13" id="KW-0067">ATP-binding</keyword>
<evidence type="ECO:0000256" key="1">
    <source>
        <dbReference type="ARBA" id="ARBA00001823"/>
    </source>
</evidence>
<dbReference type="RefSeq" id="WP_182214368.1">
    <property type="nucleotide sequence ID" value="NZ_JACEZS010000002.1"/>
</dbReference>
<dbReference type="PANTHER" id="PTHR11055">
    <property type="entry name" value="BIFUNCTIONAL 3'-PHOSPHOADENOSINE 5'-PHOSPHOSULFATE SYNTHASE"/>
    <property type="match status" value="1"/>
</dbReference>
<evidence type="ECO:0000256" key="13">
    <source>
        <dbReference type="HAMAP-Rule" id="MF_00065"/>
    </source>
</evidence>
<feature type="active site" description="Phosphoserine intermediate" evidence="13">
    <location>
        <position position="125"/>
    </location>
</feature>
<proteinExistence type="inferred from homology"/>
<dbReference type="Pfam" id="PF01583">
    <property type="entry name" value="APS_kinase"/>
    <property type="match status" value="1"/>
</dbReference>
<name>A0A7W2EEX5_9BURK</name>
<dbReference type="CDD" id="cd02027">
    <property type="entry name" value="APSK"/>
    <property type="match status" value="1"/>
</dbReference>
<dbReference type="InterPro" id="IPR059117">
    <property type="entry name" value="APS_kinase_dom"/>
</dbReference>
<keyword evidence="8 13" id="KW-0418">Kinase</keyword>
<evidence type="ECO:0000313" key="17">
    <source>
        <dbReference type="Proteomes" id="UP000566711"/>
    </source>
</evidence>
<dbReference type="GO" id="GO:0070814">
    <property type="term" value="P:hydrogen sulfide biosynthetic process"/>
    <property type="evidence" value="ECO:0007669"/>
    <property type="project" value="UniProtKB-UniRule"/>
</dbReference>
<dbReference type="NCBIfam" id="TIGR00455">
    <property type="entry name" value="apsK"/>
    <property type="match status" value="1"/>
</dbReference>
<dbReference type="NCBIfam" id="NF003013">
    <property type="entry name" value="PRK03846.1"/>
    <property type="match status" value="1"/>
</dbReference>
<evidence type="ECO:0000256" key="4">
    <source>
        <dbReference type="ARBA" id="ARBA00007008"/>
    </source>
</evidence>
<dbReference type="SUPFAM" id="SSF52540">
    <property type="entry name" value="P-loop containing nucleoside triphosphate hydrolases"/>
    <property type="match status" value="1"/>
</dbReference>
<dbReference type="GO" id="GO:0004020">
    <property type="term" value="F:adenylylsulfate kinase activity"/>
    <property type="evidence" value="ECO:0007669"/>
    <property type="project" value="UniProtKB-UniRule"/>
</dbReference>
<reference evidence="16 17" key="1">
    <citation type="submission" date="2020-07" db="EMBL/GenBank/DDBJ databases">
        <title>Novel species isolated from subtropical streams in China.</title>
        <authorList>
            <person name="Lu H."/>
        </authorList>
    </citation>
    <scope>NUCLEOTIDE SEQUENCE [LARGE SCALE GENOMIC DNA]</scope>
    <source>
        <strain evidence="16 17">FT3S</strain>
    </source>
</reference>
<keyword evidence="7 13" id="KW-0547">Nucleotide-binding</keyword>
<comment type="catalytic activity">
    <reaction evidence="1 13 14">
        <text>adenosine 5'-phosphosulfate + ATP = 3'-phosphoadenylyl sulfate + ADP + H(+)</text>
        <dbReference type="Rhea" id="RHEA:24152"/>
        <dbReference type="ChEBI" id="CHEBI:15378"/>
        <dbReference type="ChEBI" id="CHEBI:30616"/>
        <dbReference type="ChEBI" id="CHEBI:58243"/>
        <dbReference type="ChEBI" id="CHEBI:58339"/>
        <dbReference type="ChEBI" id="CHEBI:456216"/>
        <dbReference type="EC" id="2.7.1.25"/>
    </reaction>
</comment>
<dbReference type="UniPathway" id="UPA00140">
    <property type="reaction ID" value="UER00205"/>
</dbReference>
<dbReference type="EMBL" id="JACEZS010000002">
    <property type="protein sequence ID" value="MBA5604541.1"/>
    <property type="molecule type" value="Genomic_DNA"/>
</dbReference>
<evidence type="ECO:0000313" key="16">
    <source>
        <dbReference type="EMBL" id="MBA5604541.1"/>
    </source>
</evidence>
<evidence type="ECO:0000256" key="3">
    <source>
        <dbReference type="ARBA" id="ARBA00004806"/>
    </source>
</evidence>
<comment type="function">
    <text evidence="2 13 14">Catalyzes the synthesis of activated sulfate.</text>
</comment>
<dbReference type="AlphaFoldDB" id="A0A7W2EEX5"/>
<gene>
    <name evidence="13 16" type="primary">cysC</name>
    <name evidence="16" type="ORF">H3H36_04095</name>
</gene>
<evidence type="ECO:0000256" key="6">
    <source>
        <dbReference type="ARBA" id="ARBA00022679"/>
    </source>
</evidence>
<dbReference type="EC" id="2.7.1.25" evidence="5 13"/>
<evidence type="ECO:0000256" key="8">
    <source>
        <dbReference type="ARBA" id="ARBA00022777"/>
    </source>
</evidence>
<dbReference type="Proteomes" id="UP000566711">
    <property type="component" value="Unassembled WGS sequence"/>
</dbReference>